<proteinExistence type="predicted"/>
<organism evidence="3 4">
    <name type="scientific">Tetrahymena thermophila (strain SB210)</name>
    <dbReference type="NCBI Taxonomy" id="312017"/>
    <lineage>
        <taxon>Eukaryota</taxon>
        <taxon>Sar</taxon>
        <taxon>Alveolata</taxon>
        <taxon>Ciliophora</taxon>
        <taxon>Intramacronucleata</taxon>
        <taxon>Oligohymenophorea</taxon>
        <taxon>Hymenostomatida</taxon>
        <taxon>Tetrahymenina</taxon>
        <taxon>Tetrahymenidae</taxon>
        <taxon>Tetrahymena</taxon>
    </lineage>
</organism>
<evidence type="ECO:0000259" key="2">
    <source>
        <dbReference type="SMART" id="SM01190"/>
    </source>
</evidence>
<feature type="transmembrane region" description="Helical" evidence="1">
    <location>
        <begin position="173"/>
        <end position="194"/>
    </location>
</feature>
<keyword evidence="1" id="KW-0812">Transmembrane</keyword>
<evidence type="ECO:0000313" key="4">
    <source>
        <dbReference type="Proteomes" id="UP000009168"/>
    </source>
</evidence>
<accession>I7MLC8</accession>
<evidence type="ECO:0000256" key="1">
    <source>
        <dbReference type="SAM" id="Phobius"/>
    </source>
</evidence>
<gene>
    <name evidence="3" type="ORF">TTHERM_00564130</name>
</gene>
<keyword evidence="1" id="KW-0472">Membrane</keyword>
<dbReference type="RefSeq" id="XP_001022012.1">
    <property type="nucleotide sequence ID" value="XM_001022012.1"/>
</dbReference>
<protein>
    <submittedName>
        <fullName evidence="3">Emp24/gp25L/p24 family protein</fullName>
    </submittedName>
</protein>
<feature type="transmembrane region" description="Helical" evidence="1">
    <location>
        <begin position="12"/>
        <end position="30"/>
    </location>
</feature>
<keyword evidence="1" id="KW-1133">Transmembrane helix</keyword>
<reference evidence="4" key="1">
    <citation type="journal article" date="2006" name="PLoS Biol.">
        <title>Macronuclear genome sequence of the ciliate Tetrahymena thermophila, a model eukaryote.</title>
        <authorList>
            <person name="Eisen J.A."/>
            <person name="Coyne R.S."/>
            <person name="Wu M."/>
            <person name="Wu D."/>
            <person name="Thiagarajan M."/>
            <person name="Wortman J.R."/>
            <person name="Badger J.H."/>
            <person name="Ren Q."/>
            <person name="Amedeo P."/>
            <person name="Jones K.M."/>
            <person name="Tallon L.J."/>
            <person name="Delcher A.L."/>
            <person name="Salzberg S.L."/>
            <person name="Silva J.C."/>
            <person name="Haas B.J."/>
            <person name="Majoros W.H."/>
            <person name="Farzad M."/>
            <person name="Carlton J.M."/>
            <person name="Smith R.K. Jr."/>
            <person name="Garg J."/>
            <person name="Pearlman R.E."/>
            <person name="Karrer K.M."/>
            <person name="Sun L."/>
            <person name="Manning G."/>
            <person name="Elde N.C."/>
            <person name="Turkewitz A.P."/>
            <person name="Asai D.J."/>
            <person name="Wilkes D.E."/>
            <person name="Wang Y."/>
            <person name="Cai H."/>
            <person name="Collins K."/>
            <person name="Stewart B.A."/>
            <person name="Lee S.R."/>
            <person name="Wilamowska K."/>
            <person name="Weinberg Z."/>
            <person name="Ruzzo W.L."/>
            <person name="Wloga D."/>
            <person name="Gaertig J."/>
            <person name="Frankel J."/>
            <person name="Tsao C.-C."/>
            <person name="Gorovsky M.A."/>
            <person name="Keeling P.J."/>
            <person name="Waller R.F."/>
            <person name="Patron N.J."/>
            <person name="Cherry J.M."/>
            <person name="Stover N.A."/>
            <person name="Krieger C.J."/>
            <person name="del Toro C."/>
            <person name="Ryder H.F."/>
            <person name="Williamson S.C."/>
            <person name="Barbeau R.A."/>
            <person name="Hamilton E.P."/>
            <person name="Orias E."/>
        </authorList>
    </citation>
    <scope>NUCLEOTIDE SEQUENCE [LARGE SCALE GENOMIC DNA]</scope>
    <source>
        <strain evidence="4">SB210</strain>
    </source>
</reference>
<dbReference type="OMA" id="AQIYIVY"/>
<dbReference type="GeneID" id="7836015"/>
<evidence type="ECO:0000313" key="3">
    <source>
        <dbReference type="EMBL" id="EAS01767.1"/>
    </source>
</evidence>
<dbReference type="InterPro" id="IPR009038">
    <property type="entry name" value="GOLD_dom"/>
</dbReference>
<dbReference type="HOGENOM" id="CLU_066963_9_0_1"/>
<sequence length="207" mass="24535">MKNTMKNSSFKFKNYLIYAFVVGFIQGLSIEVSNKDRHCFEVQAIEGRNLKIDYQISGEREENVKFELVSSQGQILHEVDMRAEYTYHYKAENNMPVIVCFQSQDKKGKFINFNWRNIVEDEYIGIDSISESVRAAQQANRQLEQIYIFYQRDYQRLVTHTKILKQTSKKIKWGYIFKIVLLIIVAVLEVITVIKPFRKLQQQYHTV</sequence>
<dbReference type="EMBL" id="GG662556">
    <property type="protein sequence ID" value="EAS01767.1"/>
    <property type="molecule type" value="Genomic_DNA"/>
</dbReference>
<dbReference type="AlphaFoldDB" id="I7MLC8"/>
<dbReference type="Pfam" id="PF01105">
    <property type="entry name" value="EMP24_GP25L"/>
    <property type="match status" value="1"/>
</dbReference>
<dbReference type="InParanoid" id="I7MLC8"/>
<feature type="domain" description="GOLD" evidence="2">
    <location>
        <begin position="27"/>
        <end position="198"/>
    </location>
</feature>
<keyword evidence="4" id="KW-1185">Reference proteome</keyword>
<dbReference type="KEGG" id="tet:TTHERM_00564130"/>
<name>I7MLC8_TETTS</name>
<dbReference type="SMART" id="SM01190">
    <property type="entry name" value="EMP24_GP25L"/>
    <property type="match status" value="1"/>
</dbReference>
<dbReference type="Proteomes" id="UP000009168">
    <property type="component" value="Unassembled WGS sequence"/>
</dbReference>